<dbReference type="EMBL" id="BBMS01000008">
    <property type="protein sequence ID" value="GAL25290.1"/>
    <property type="molecule type" value="Genomic_DNA"/>
</dbReference>
<dbReference type="InterPro" id="IPR003367">
    <property type="entry name" value="Thrombospondin_3-like_rpt"/>
</dbReference>
<dbReference type="InterPro" id="IPR008979">
    <property type="entry name" value="Galactose-bd-like_sf"/>
</dbReference>
<dbReference type="InterPro" id="IPR028974">
    <property type="entry name" value="TSP_type-3_rpt"/>
</dbReference>
<dbReference type="InterPro" id="IPR005084">
    <property type="entry name" value="CBM6"/>
</dbReference>
<dbReference type="Gene3D" id="2.60.40.2810">
    <property type="match status" value="1"/>
</dbReference>
<dbReference type="Gene3D" id="2.60.120.260">
    <property type="entry name" value="Galactose-binding domain-like"/>
    <property type="match status" value="1"/>
</dbReference>
<dbReference type="Pfam" id="PF17963">
    <property type="entry name" value="Big_9"/>
    <property type="match status" value="1"/>
</dbReference>
<dbReference type="InterPro" id="IPR006584">
    <property type="entry name" value="Cellulose-bd_IV"/>
</dbReference>
<feature type="region of interest" description="Disordered" evidence="2">
    <location>
        <begin position="202"/>
        <end position="259"/>
    </location>
</feature>
<dbReference type="PROSITE" id="PS51175">
    <property type="entry name" value="CBM6"/>
    <property type="match status" value="1"/>
</dbReference>
<organism evidence="5 6">
    <name type="scientific">Vibrio variabilis</name>
    <dbReference type="NCBI Taxonomy" id="990271"/>
    <lineage>
        <taxon>Bacteria</taxon>
        <taxon>Pseudomonadati</taxon>
        <taxon>Pseudomonadota</taxon>
        <taxon>Gammaproteobacteria</taxon>
        <taxon>Vibrionales</taxon>
        <taxon>Vibrionaceae</taxon>
        <taxon>Vibrio</taxon>
    </lineage>
</organism>
<dbReference type="Pfam" id="PF02412">
    <property type="entry name" value="TSP_3"/>
    <property type="match status" value="1"/>
</dbReference>
<feature type="compositionally biased region" description="Basic and acidic residues" evidence="2">
    <location>
        <begin position="221"/>
        <end position="235"/>
    </location>
</feature>
<feature type="compositionally biased region" description="Acidic residues" evidence="2">
    <location>
        <begin position="206"/>
        <end position="216"/>
    </location>
</feature>
<protein>
    <recommendedName>
        <fullName evidence="4">CBM6 domain-containing protein</fullName>
    </recommendedName>
</protein>
<dbReference type="Proteomes" id="UP000029223">
    <property type="component" value="Unassembled WGS sequence"/>
</dbReference>
<feature type="domain" description="CBM6" evidence="4">
    <location>
        <begin position="56"/>
        <end position="196"/>
    </location>
</feature>
<keyword evidence="1 3" id="KW-0732">Signal</keyword>
<name>A0ABQ0J927_9VIBR</name>
<reference evidence="6" key="1">
    <citation type="submission" date="2014-09" db="EMBL/GenBank/DDBJ databases">
        <title>Vibrio variabilis JCM 19239. (C206) whole genome shotgun sequence.</title>
        <authorList>
            <person name="Sawabe T."/>
            <person name="Meirelles P."/>
            <person name="Nakanishi M."/>
            <person name="Sayaka M."/>
            <person name="Hattori M."/>
            <person name="Ohkuma M."/>
        </authorList>
    </citation>
    <scope>NUCLEOTIDE SEQUENCE [LARGE SCALE GENOMIC DNA]</scope>
    <source>
        <strain evidence="6">JCM 19239</strain>
    </source>
</reference>
<dbReference type="SUPFAM" id="SSF49785">
    <property type="entry name" value="Galactose-binding domain-like"/>
    <property type="match status" value="1"/>
</dbReference>
<gene>
    <name evidence="5" type="ORF">JCM19239_5180</name>
</gene>
<feature type="signal peptide" evidence="3">
    <location>
        <begin position="1"/>
        <end position="25"/>
    </location>
</feature>
<dbReference type="SMART" id="SM00606">
    <property type="entry name" value="CBD_IV"/>
    <property type="match status" value="1"/>
</dbReference>
<evidence type="ECO:0000313" key="5">
    <source>
        <dbReference type="EMBL" id="GAL25290.1"/>
    </source>
</evidence>
<evidence type="ECO:0000313" key="6">
    <source>
        <dbReference type="Proteomes" id="UP000029223"/>
    </source>
</evidence>
<dbReference type="SUPFAM" id="SSF103647">
    <property type="entry name" value="TSP type-3 repeat"/>
    <property type="match status" value="1"/>
</dbReference>
<keyword evidence="6" id="KW-1185">Reference proteome</keyword>
<dbReference type="CDD" id="cd04080">
    <property type="entry name" value="CBM6_cellulase-like"/>
    <property type="match status" value="1"/>
</dbReference>
<evidence type="ECO:0000259" key="4">
    <source>
        <dbReference type="PROSITE" id="PS51175"/>
    </source>
</evidence>
<proteinExistence type="predicted"/>
<comment type="caution">
    <text evidence="5">The sequence shown here is derived from an EMBL/GenBank/DDBJ whole genome shotgun (WGS) entry which is preliminary data.</text>
</comment>
<evidence type="ECO:0000256" key="2">
    <source>
        <dbReference type="SAM" id="MobiDB-lite"/>
    </source>
</evidence>
<evidence type="ECO:0000256" key="3">
    <source>
        <dbReference type="SAM" id="SignalP"/>
    </source>
</evidence>
<feature type="chain" id="PRO_5046768429" description="CBM6 domain-containing protein" evidence="3">
    <location>
        <begin position="26"/>
        <end position="429"/>
    </location>
</feature>
<sequence>MRRVLRLSSLATAIACSCLSFSAFASDSDGDGVIDTVDVFPLDPEKWVLPFHELPTTVEAEDFDLGGQGVAYSDKEADNRGSHDYRNEWVDFSIHGDATHVGWFSRDEWMNYTVSVPSTGYYEFSAWLGSKATTSKIVELREGQSVLAELAFLSSSGNSRTFEQSPPTTLFLEQGEHTFTLYARDGSVRVDKLQFDLSPLSKDTDGDGVVDAEDVFPNDASETKDSDSDGVGDNKDLDDDNDGVPDLEDDYPLDPSRSQNLVTITAPDSCEGAENQQLLCDVLANDIDPEADELTIVLADSANYGSLTVSEGKVLYTPEENFVGLDEFGYQVDDGFSLSEPTWVDVLVERTTTIENAATIYTANYENGTPQSGLEQLLTPSFSSSYDSLTQIPASYHYYSVENVPWARTGEHVLKFFGEPPAYRSELAS</sequence>
<accession>A0ABQ0J927</accession>
<evidence type="ECO:0000256" key="1">
    <source>
        <dbReference type="ARBA" id="ARBA00022729"/>
    </source>
</evidence>
<feature type="compositionally biased region" description="Acidic residues" evidence="2">
    <location>
        <begin position="236"/>
        <end position="252"/>
    </location>
</feature>
<dbReference type="PROSITE" id="PS51257">
    <property type="entry name" value="PROKAR_LIPOPROTEIN"/>
    <property type="match status" value="1"/>
</dbReference>